<organism evidence="4 5">
    <name type="scientific">Filobasidium floriforme</name>
    <dbReference type="NCBI Taxonomy" id="5210"/>
    <lineage>
        <taxon>Eukaryota</taxon>
        <taxon>Fungi</taxon>
        <taxon>Dikarya</taxon>
        <taxon>Basidiomycota</taxon>
        <taxon>Agaricomycotina</taxon>
        <taxon>Tremellomycetes</taxon>
        <taxon>Filobasidiales</taxon>
        <taxon>Filobasidiaceae</taxon>
        <taxon>Filobasidium</taxon>
    </lineage>
</organism>
<reference evidence="4" key="1">
    <citation type="submission" date="2020-04" db="EMBL/GenBank/DDBJ databases">
        <title>Analysis of mating type loci in Filobasidium floriforme.</title>
        <authorList>
            <person name="Nowrousian M."/>
        </authorList>
    </citation>
    <scope>NUCLEOTIDE SEQUENCE</scope>
    <source>
        <strain evidence="4">CBS 6242</strain>
    </source>
</reference>
<evidence type="ECO:0000259" key="3">
    <source>
        <dbReference type="PROSITE" id="PS50102"/>
    </source>
</evidence>
<evidence type="ECO:0000256" key="2">
    <source>
        <dbReference type="SAM" id="MobiDB-lite"/>
    </source>
</evidence>
<feature type="region of interest" description="Disordered" evidence="2">
    <location>
        <begin position="140"/>
        <end position="224"/>
    </location>
</feature>
<dbReference type="InterPro" id="IPR012677">
    <property type="entry name" value="Nucleotide-bd_a/b_plait_sf"/>
</dbReference>
<dbReference type="AlphaFoldDB" id="A0A8K0JNS7"/>
<comment type="caution">
    <text evidence="4">The sequence shown here is derived from an EMBL/GenBank/DDBJ whole genome shotgun (WGS) entry which is preliminary data.</text>
</comment>
<evidence type="ECO:0000313" key="5">
    <source>
        <dbReference type="Proteomes" id="UP000812966"/>
    </source>
</evidence>
<feature type="compositionally biased region" description="Low complexity" evidence="2">
    <location>
        <begin position="173"/>
        <end position="206"/>
    </location>
</feature>
<accession>A0A8K0JNS7</accession>
<feature type="compositionally biased region" description="Gly residues" evidence="2">
    <location>
        <begin position="367"/>
        <end position="376"/>
    </location>
</feature>
<feature type="region of interest" description="Disordered" evidence="2">
    <location>
        <begin position="1"/>
        <end position="33"/>
    </location>
</feature>
<gene>
    <name evidence="4" type="ORF">FFLO_02025</name>
</gene>
<name>A0A8K0JNS7_9TREE</name>
<protein>
    <recommendedName>
        <fullName evidence="3">RRM domain-containing protein</fullName>
    </recommendedName>
</protein>
<dbReference type="GO" id="GO:0003723">
    <property type="term" value="F:RNA binding"/>
    <property type="evidence" value="ECO:0007669"/>
    <property type="project" value="UniProtKB-UniRule"/>
</dbReference>
<dbReference type="Pfam" id="PF00076">
    <property type="entry name" value="RRM_1"/>
    <property type="match status" value="1"/>
</dbReference>
<keyword evidence="1" id="KW-0694">RNA-binding</keyword>
<dbReference type="SMART" id="SM00360">
    <property type="entry name" value="RRM"/>
    <property type="match status" value="1"/>
</dbReference>
<feature type="region of interest" description="Disordered" evidence="2">
    <location>
        <begin position="314"/>
        <end position="376"/>
    </location>
</feature>
<dbReference type="Gene3D" id="3.30.70.330">
    <property type="match status" value="1"/>
</dbReference>
<evidence type="ECO:0000313" key="4">
    <source>
        <dbReference type="EMBL" id="KAG7562551.1"/>
    </source>
</evidence>
<dbReference type="Proteomes" id="UP000812966">
    <property type="component" value="Unassembled WGS sequence"/>
</dbReference>
<dbReference type="InterPro" id="IPR000504">
    <property type="entry name" value="RRM_dom"/>
</dbReference>
<evidence type="ECO:0000256" key="1">
    <source>
        <dbReference type="PROSITE-ProRule" id="PRU00176"/>
    </source>
</evidence>
<proteinExistence type="predicted"/>
<feature type="compositionally biased region" description="Basic and acidic residues" evidence="2">
    <location>
        <begin position="345"/>
        <end position="360"/>
    </location>
</feature>
<dbReference type="SUPFAM" id="SSF54928">
    <property type="entry name" value="RNA-binding domain, RBD"/>
    <property type="match status" value="1"/>
</dbReference>
<sequence length="376" mass="39965">MATVRSHNPYYTGGVAAPAETRPGMTTRRTGDGFEWVDGDDENAGPFRVMITGLPLDDVGDNDVKELFAHSVGENNVSSAKVLYDQNGLSMGIALVTLRRPSDAKRAYHSFNDSEPITESQRKVHIIYIIDPSESLPSSILNQLQPDLPAPAPASTSRTRPPPPQQPLYNRIPTGPAAGPSSSSNPAANPTPAQRPTNKPTPTGPKKAIKPTPTGPANKKVSAKPVVTGAKSLLSRIDVSLKDRIGGMAPGTSKVANQIGVGGFQDTSSPAYQAALIQAQKARKAAATASSASQNLSHRLQTNPKLAAKAANYMQNQNQNQNQNGGKLVQRKPPAPPAQPKVQAKPREKTQQELDDELRRIARAKKFGGGDSMDTS</sequence>
<dbReference type="InterPro" id="IPR035979">
    <property type="entry name" value="RBD_domain_sf"/>
</dbReference>
<feature type="compositionally biased region" description="Low complexity" evidence="2">
    <location>
        <begin position="315"/>
        <end position="324"/>
    </location>
</feature>
<feature type="domain" description="RRM" evidence="3">
    <location>
        <begin position="47"/>
        <end position="131"/>
    </location>
</feature>
<keyword evidence="5" id="KW-1185">Reference proteome</keyword>
<dbReference type="EMBL" id="JABELV010000030">
    <property type="protein sequence ID" value="KAG7562551.1"/>
    <property type="molecule type" value="Genomic_DNA"/>
</dbReference>
<dbReference type="PROSITE" id="PS50102">
    <property type="entry name" value="RRM"/>
    <property type="match status" value="1"/>
</dbReference>